<dbReference type="Proteomes" id="UP000179245">
    <property type="component" value="Unassembled WGS sequence"/>
</dbReference>
<dbReference type="InterPro" id="IPR046780">
    <property type="entry name" value="aBig_2"/>
</dbReference>
<feature type="domain" description="Fervidolysin-like N-terminal prodomain" evidence="11">
    <location>
        <begin position="83"/>
        <end position="169"/>
    </location>
</feature>
<dbReference type="PROSITE" id="PS00138">
    <property type="entry name" value="SUBTILASE_SER"/>
    <property type="match status" value="1"/>
</dbReference>
<dbReference type="InterPro" id="IPR054399">
    <property type="entry name" value="Fervidolysin-like_N_prodom"/>
</dbReference>
<dbReference type="InterPro" id="IPR023827">
    <property type="entry name" value="Peptidase_S8_Asp-AS"/>
</dbReference>
<keyword evidence="8" id="KW-0732">Signal</keyword>
<evidence type="ECO:0000256" key="6">
    <source>
        <dbReference type="PROSITE-ProRule" id="PRU01240"/>
    </source>
</evidence>
<evidence type="ECO:0000256" key="5">
    <source>
        <dbReference type="PIRSR" id="PIRSR615500-1"/>
    </source>
</evidence>
<feature type="chain" id="PRO_5009584148" description="Peptidase S8/S53 domain-containing protein" evidence="8">
    <location>
        <begin position="31"/>
        <end position="2394"/>
    </location>
</feature>
<dbReference type="InterPro" id="IPR022398">
    <property type="entry name" value="Peptidase_S8_His-AS"/>
</dbReference>
<dbReference type="PROSITE" id="PS51892">
    <property type="entry name" value="SUBTILASE"/>
    <property type="match status" value="1"/>
</dbReference>
<keyword evidence="3 6" id="KW-0378">Hydrolase</keyword>
<feature type="active site" description="Charge relay system" evidence="5 6">
    <location>
        <position position="287"/>
    </location>
</feature>
<dbReference type="PANTHER" id="PTHR43806:SF11">
    <property type="entry name" value="CEREVISIN-RELATED"/>
    <property type="match status" value="1"/>
</dbReference>
<dbReference type="InterPro" id="IPR050131">
    <property type="entry name" value="Peptidase_S8_subtilisin-like"/>
</dbReference>
<evidence type="ECO:0000259" key="9">
    <source>
        <dbReference type="Pfam" id="PF00082"/>
    </source>
</evidence>
<evidence type="ECO:0000256" key="1">
    <source>
        <dbReference type="ARBA" id="ARBA00011073"/>
    </source>
</evidence>
<evidence type="ECO:0000256" key="3">
    <source>
        <dbReference type="ARBA" id="ARBA00022801"/>
    </source>
</evidence>
<evidence type="ECO:0000313" key="13">
    <source>
        <dbReference type="Proteomes" id="UP000179245"/>
    </source>
</evidence>
<dbReference type="InterPro" id="IPR015500">
    <property type="entry name" value="Peptidase_S8_subtilisin-rel"/>
</dbReference>
<feature type="active site" description="Charge relay system" evidence="5 6">
    <location>
        <position position="625"/>
    </location>
</feature>
<protein>
    <recommendedName>
        <fullName evidence="14">Peptidase S8/S53 domain-containing protein</fullName>
    </recommendedName>
</protein>
<dbReference type="Pfam" id="PF22148">
    <property type="entry name" value="Fervidolysin_NPro-like"/>
    <property type="match status" value="1"/>
</dbReference>
<feature type="domain" description="Peptidase S8/S53" evidence="9">
    <location>
        <begin position="229"/>
        <end position="441"/>
    </location>
</feature>
<evidence type="ECO:0000256" key="8">
    <source>
        <dbReference type="SAM" id="SignalP"/>
    </source>
</evidence>
<dbReference type="PROSITE" id="PS00137">
    <property type="entry name" value="SUBTILASE_HIS"/>
    <property type="match status" value="1"/>
</dbReference>
<feature type="non-terminal residue" evidence="12">
    <location>
        <position position="2394"/>
    </location>
</feature>
<evidence type="ECO:0000256" key="2">
    <source>
        <dbReference type="ARBA" id="ARBA00022670"/>
    </source>
</evidence>
<dbReference type="Pfam" id="PF20578">
    <property type="entry name" value="aBig_2"/>
    <property type="match status" value="1"/>
</dbReference>
<accession>A0A1G2QR92</accession>
<feature type="active site" description="Charge relay system" evidence="5 6">
    <location>
        <position position="235"/>
    </location>
</feature>
<evidence type="ECO:0000259" key="11">
    <source>
        <dbReference type="Pfam" id="PF22148"/>
    </source>
</evidence>
<keyword evidence="4 6" id="KW-0720">Serine protease</keyword>
<dbReference type="InterPro" id="IPR000209">
    <property type="entry name" value="Peptidase_S8/S53_dom"/>
</dbReference>
<dbReference type="EMBL" id="MHTO01000014">
    <property type="protein sequence ID" value="OHA62431.1"/>
    <property type="molecule type" value="Genomic_DNA"/>
</dbReference>
<evidence type="ECO:0000313" key="12">
    <source>
        <dbReference type="EMBL" id="OHA62431.1"/>
    </source>
</evidence>
<dbReference type="InterPro" id="IPR036852">
    <property type="entry name" value="Peptidase_S8/S53_dom_sf"/>
</dbReference>
<dbReference type="Pfam" id="PF00082">
    <property type="entry name" value="Peptidase_S8"/>
    <property type="match status" value="2"/>
</dbReference>
<evidence type="ECO:0000256" key="7">
    <source>
        <dbReference type="RuleBase" id="RU003355"/>
    </source>
</evidence>
<dbReference type="PANTHER" id="PTHR43806">
    <property type="entry name" value="PEPTIDASE S8"/>
    <property type="match status" value="1"/>
</dbReference>
<evidence type="ECO:0000256" key="4">
    <source>
        <dbReference type="ARBA" id="ARBA00022825"/>
    </source>
</evidence>
<dbReference type="GO" id="GO:0004252">
    <property type="term" value="F:serine-type endopeptidase activity"/>
    <property type="evidence" value="ECO:0007669"/>
    <property type="project" value="UniProtKB-UniRule"/>
</dbReference>
<evidence type="ECO:0008006" key="14">
    <source>
        <dbReference type="Google" id="ProtNLM"/>
    </source>
</evidence>
<dbReference type="PROSITE" id="PS00136">
    <property type="entry name" value="SUBTILASE_ASP"/>
    <property type="match status" value="1"/>
</dbReference>
<dbReference type="PRINTS" id="PR00723">
    <property type="entry name" value="SUBTILISIN"/>
</dbReference>
<dbReference type="GO" id="GO:0006508">
    <property type="term" value="P:proteolysis"/>
    <property type="evidence" value="ECO:0007669"/>
    <property type="project" value="UniProtKB-KW"/>
</dbReference>
<feature type="domain" description="Atrophied bacterial Ig" evidence="10">
    <location>
        <begin position="1025"/>
        <end position="1117"/>
    </location>
</feature>
<evidence type="ECO:0000259" key="10">
    <source>
        <dbReference type="Pfam" id="PF20578"/>
    </source>
</evidence>
<dbReference type="Gene3D" id="3.40.50.200">
    <property type="entry name" value="Peptidase S8/S53 domain"/>
    <property type="match status" value="2"/>
</dbReference>
<feature type="signal peptide" evidence="8">
    <location>
        <begin position="1"/>
        <end position="30"/>
    </location>
</feature>
<keyword evidence="2 6" id="KW-0645">Protease</keyword>
<reference evidence="12 13" key="1">
    <citation type="journal article" date="2016" name="Nat. Commun.">
        <title>Thousands of microbial genomes shed light on interconnected biogeochemical processes in an aquifer system.</title>
        <authorList>
            <person name="Anantharaman K."/>
            <person name="Brown C.T."/>
            <person name="Hug L.A."/>
            <person name="Sharon I."/>
            <person name="Castelle C.J."/>
            <person name="Probst A.J."/>
            <person name="Thomas B.C."/>
            <person name="Singh A."/>
            <person name="Wilkins M.J."/>
            <person name="Karaoz U."/>
            <person name="Brodie E.L."/>
            <person name="Williams K.H."/>
            <person name="Hubbard S.S."/>
            <person name="Banfield J.F."/>
        </authorList>
    </citation>
    <scope>NUCLEOTIDE SEQUENCE [LARGE SCALE GENOMIC DNA]</scope>
</reference>
<proteinExistence type="inferred from homology"/>
<dbReference type="SUPFAM" id="SSF52743">
    <property type="entry name" value="Subtilisin-like"/>
    <property type="match status" value="1"/>
</dbReference>
<dbReference type="InterPro" id="IPR011050">
    <property type="entry name" value="Pectin_lyase_fold/virulence"/>
</dbReference>
<comment type="similarity">
    <text evidence="1 6 7">Belongs to the peptidase S8 family.</text>
</comment>
<feature type="domain" description="Peptidase S8/S53" evidence="9">
    <location>
        <begin position="580"/>
        <end position="661"/>
    </location>
</feature>
<dbReference type="Gene3D" id="2.60.40.2340">
    <property type="match status" value="1"/>
</dbReference>
<name>A0A1G2QR92_9BACT</name>
<organism evidence="12 13">
    <name type="scientific">Candidatus Wildermuthbacteria bacterium GWA2_46_15</name>
    <dbReference type="NCBI Taxonomy" id="1802443"/>
    <lineage>
        <taxon>Bacteria</taxon>
        <taxon>Candidatus Wildermuthiibacteriota</taxon>
    </lineage>
</organism>
<dbReference type="InterPro" id="IPR023828">
    <property type="entry name" value="Peptidase_S8_Ser-AS"/>
</dbReference>
<dbReference type="STRING" id="1802443.A2117_01270"/>
<comment type="caution">
    <text evidence="12">The sequence shown here is derived from an EMBL/GenBank/DDBJ whole genome shotgun (WGS) entry which is preliminary data.</text>
</comment>
<gene>
    <name evidence="12" type="ORF">A2117_01270</name>
</gene>
<sequence length="2394" mass="250316">MKNLKKLSSFLSIYLTLSVVLGNFSLPALAVEKNDVNFERVRTETPLDSGGTAFNKINSSLKEVKSLSSDSSITKKERIGLEKSQQAEGKKKDYVEGEILVKYKNNRINLGTISGRATALNFIRSKSLEKKEDLRKINTSVLRIKDAKTVEQKITELKNDPNIEYVEPNYKRYPANINTNDTNKALLWGLDNTGQTVGGTYSVHTGSTDKDIDAPEAWEISEATTSAPVIVAVIDSGVAYNHPDLAANMWDGTNCKDENGVTIAGGCNRGYDYEDGDNIPLPTTSSHGTHIAGTIAAAKGNGRGIIGVAPQVKIMAIKFGLDVASGIKAIDFAIQNGAKIINASFEAASFSQSEFDAINRFKAAGGIFVAAAGNGGTDNISVDNELSHRYPSDYNLDNIISVAATDQNDSLATFSNYGVTSVDVGAPGTNIYSTVPQETTVLFENFEGVTPPAVPAYLSPTGDWGTYPLDSGTVWGKVLYGDAKNIPYAQTANSTITSPAYNLSASGANIDFRTKCDTEYNTTSWTDYMALEFSNDNGSTFAEILKWDEPSIDSNTNPSGSAAYYFENLSIPSQYSTSNFKFRFRWVANGNANTGGGDGCLVDDIKITKFSDGSDEQYGYMNGTSMAAPYVAGLAGLIWGYKPGLTYSQVKDTILNTGDDKASLSGKTVTGKRINAYNALAELNPNIITEDTTWTLANSPYSINEDLQIAQDATLTIEAGVIVKVDSGKKIKVVGNLNTNGSVSSPVKFTSNGASKWWGVEFIDSPNSGINNTIIENATRAIDLKGISLVNFTGNIFRDNEWVVTDINGYQNMQFLNNTFSDNGDVFYGIRTLGDENKFKNNIFIDNNNVFSHGYYFGHTAITNNNFLNNNFIIKAPENGYGYGTVDISNNWWGTTDTSIIDSYIEDGNDDVSLQILNYNPIKNSEISNIGSPSSAKAITAFSFAEETGLINETDYTIVVTVPFGTNVTALVPTITITGASVSPASGEAQDFTSPVTYTVTAMDSSTQVYVVTVGIAANPDIAAVATDKAALVDTSIQGANADLSHVIVALANPLPPLGASGSTTTWLSSNPTVVSSNGQTINRPAFASGDVVVTLTATLTKGVASDTKVFTLTVLKLPASTVATITSATYTVSLGGTTTETITNVSFGTTKATFLAALVKGEIHQTWIDAGIADTVVTGNTLAVTAQDGTTVVTYMVTVNADIPQAPYQVINLGPGWNIVSTPRVLSSHEFSVAETSNNLGIYLLNPNSISGWQTMQEAGQSEFQPLFAYFINNKTNQVQTLKLKYDFNLSPGQRLFQRILNGGWNAIGVASPDYALQKGAANIDTNNISKILSSAVNSVSQVIDFTADQSSLDSVKIGDTWSVKVASEANNLNDFRELKGYGVFVTETTDDYHGSQNINDGFRFSISGTNPNTINAGSENQTLFNFQVDSLYDVNINSLTFSHSGTGDKNNISNLRLYDADSNALLGSATSINENNKIIFSSLTASFFSGTKRIKLVADVNSTAVGGRTHEFTLENATLNHNIIITGLPISNTLTVNAITAAGTLSVSLDSAQNPATQSYVVGTNNRLMTALKFSTGSSEGVKLTEIKLTLAGTNATATDIANITLWDGSTQVGGYGSVIGSTVKFGTNTIGWDSTGLFDVPASTNKTILVKADIPNGANTTHTISLSVANAADVKADGLVSQYDLLSSSVTGTATGNAHTIVAKGTLVISLASTTPAAQTYIKGAIAKGFTKINFTAGTGEDILISAITVKAYRGLGTGTATSSGDVTNVKALKDDGAQFGSTLASPGSAASFSGSLLIPAGNTATLTVVADIPTTTALGSAGVHFDVLAATVATDVTSTGVYSTADVTETGGATGNLMVVGTGSLTVSIASSPADQTAILNASGVTYAGFVLTAGSAEDVRVSSVKLTRTSSGTGADADLSNLALYNDAGTRLTAYKSLASAIVTFSASDFLNSLGIDIAKGQQTLIYVKADVPSGATSGHINALGIDVAGSVVVTGLTSNTNPTATLSPTTGVNYAVTGTGEYEVTLSSGGSLTLAINPDTPITASQAVGVQDVNGKAGVSFTKLLFTAVNEAVNLKSFLVIRGVGAAGSDSDFTAIKLYDGTTLVASGYLSGGTVEFNLTADKYVSVPKNGTKVLTLVGDLAGVGTAGGASTGDDPKLGIQAGVTTGNWTGSSPSYSGKYNVAAEGADSKAAITATGGSALYGNVQIVRQSVPTLAAGTLPSTLLSSGTKTLYKWTVSADPVAAVGWGAMVFRFTGSIHVDSTTVRTIGTDDTTTVRVDGVYMIVSGNGNADTKLIDEATMKVYNSATNTQVAGAWYFRTDTNANAGTNAVFVPTAEEVVAAGTTNTYELRGDLEYGGFTGDAVLVNVPDLATAVVTGTLAGVFGTNA</sequence>
<dbReference type="SUPFAM" id="SSF51126">
    <property type="entry name" value="Pectin lyase-like"/>
    <property type="match status" value="1"/>
</dbReference>